<evidence type="ECO:0000313" key="8">
    <source>
        <dbReference type="Proteomes" id="UP000325577"/>
    </source>
</evidence>
<accession>A0A5J5BRZ7</accession>
<dbReference type="InterPro" id="IPR004839">
    <property type="entry name" value="Aminotransferase_I/II_large"/>
</dbReference>
<evidence type="ECO:0000256" key="5">
    <source>
        <dbReference type="ARBA" id="ARBA00061511"/>
    </source>
</evidence>
<sequence>MKIKEMLECDIHNWNVWTLRCQLFHELTWDANSESKLVPFVLRELAQLFEEAHEVVKLMNSEMCPTPRHMFYTAWIELLVVARKRAAHMLKYPDAQVISLGIGDTTEPIPGVITSAMAKPLRAAIASTFYSNLGIEEDDIFVSDGAKSDISRLQVLSGSSVTMAVQDPSYPVYVDSSVIMGQTGQFQKDVKKYGKIEYMKCTPKNGFFPDLSTISRTDVIFFCSPKNPTGAAASREQLTRLVQFAKGNRSIIVFDSPYAMYMSDDNPRSIFEIPGAKEVAIEIEISSFSKCAGFTGVRLGWTVVPKGLLFSDGFSIAKDFNRIVCTCFNGASNVAQAGSLACLSPAGLKAMHEVVGFYKENTEIIVETVNSLGFKVYGGRNAPDVWVHFPGQSSWDVFAEIREKTHVVTTPGSGFGPGGEGFIRVSAFGHRANMLEACRRFKELYK</sequence>
<keyword evidence="2" id="KW-0032">Aminotransferase</keyword>
<keyword evidence="4" id="KW-0663">Pyridoxal phosphate</keyword>
<proteinExistence type="inferred from homology"/>
<feature type="domain" description="Aminotransferase class I/classII large" evidence="6">
    <location>
        <begin position="119"/>
        <end position="441"/>
    </location>
</feature>
<dbReference type="InterPro" id="IPR015421">
    <property type="entry name" value="PyrdxlP-dep_Trfase_major"/>
</dbReference>
<evidence type="ECO:0000256" key="1">
    <source>
        <dbReference type="ARBA" id="ARBA00001933"/>
    </source>
</evidence>
<dbReference type="OrthoDB" id="7042322at2759"/>
<dbReference type="SUPFAM" id="SSF53383">
    <property type="entry name" value="PLP-dependent transferases"/>
    <property type="match status" value="1"/>
</dbReference>
<dbReference type="GO" id="GO:0008483">
    <property type="term" value="F:transaminase activity"/>
    <property type="evidence" value="ECO:0007669"/>
    <property type="project" value="UniProtKB-KW"/>
</dbReference>
<evidence type="ECO:0000256" key="2">
    <source>
        <dbReference type="ARBA" id="ARBA00022576"/>
    </source>
</evidence>
<dbReference type="PANTHER" id="PTHR43144">
    <property type="entry name" value="AMINOTRANSFERASE"/>
    <property type="match status" value="1"/>
</dbReference>
<dbReference type="InterPro" id="IPR019942">
    <property type="entry name" value="DapL/ALD1"/>
</dbReference>
<keyword evidence="3" id="KW-0808">Transferase</keyword>
<dbReference type="EMBL" id="CM018033">
    <property type="protein sequence ID" value="KAA8545719.1"/>
    <property type="molecule type" value="Genomic_DNA"/>
</dbReference>
<dbReference type="NCBIfam" id="TIGR03542">
    <property type="entry name" value="DAPAT_plant"/>
    <property type="match status" value="1"/>
</dbReference>
<reference evidence="7 8" key="1">
    <citation type="submission" date="2019-09" db="EMBL/GenBank/DDBJ databases">
        <title>A chromosome-level genome assembly of the Chinese tupelo Nyssa sinensis.</title>
        <authorList>
            <person name="Yang X."/>
            <person name="Kang M."/>
            <person name="Yang Y."/>
            <person name="Xiong H."/>
            <person name="Wang M."/>
            <person name="Zhang Z."/>
            <person name="Wang Z."/>
            <person name="Wu H."/>
            <person name="Ma T."/>
            <person name="Liu J."/>
            <person name="Xi Z."/>
        </authorList>
    </citation>
    <scope>NUCLEOTIDE SEQUENCE [LARGE SCALE GENOMIC DNA]</scope>
    <source>
        <strain evidence="7">J267</strain>
        <tissue evidence="7">Leaf</tissue>
    </source>
</reference>
<protein>
    <recommendedName>
        <fullName evidence="6">Aminotransferase class I/classII large domain-containing protein</fullName>
    </recommendedName>
</protein>
<dbReference type="Proteomes" id="UP000325577">
    <property type="component" value="Linkage Group LG10"/>
</dbReference>
<evidence type="ECO:0000256" key="3">
    <source>
        <dbReference type="ARBA" id="ARBA00022679"/>
    </source>
</evidence>
<dbReference type="Gene3D" id="3.90.1150.10">
    <property type="entry name" value="Aspartate Aminotransferase, domain 1"/>
    <property type="match status" value="1"/>
</dbReference>
<dbReference type="CDD" id="cd00609">
    <property type="entry name" value="AAT_like"/>
    <property type="match status" value="1"/>
</dbReference>
<organism evidence="7 8">
    <name type="scientific">Nyssa sinensis</name>
    <dbReference type="NCBI Taxonomy" id="561372"/>
    <lineage>
        <taxon>Eukaryota</taxon>
        <taxon>Viridiplantae</taxon>
        <taxon>Streptophyta</taxon>
        <taxon>Embryophyta</taxon>
        <taxon>Tracheophyta</taxon>
        <taxon>Spermatophyta</taxon>
        <taxon>Magnoliopsida</taxon>
        <taxon>eudicotyledons</taxon>
        <taxon>Gunneridae</taxon>
        <taxon>Pentapetalae</taxon>
        <taxon>asterids</taxon>
        <taxon>Cornales</taxon>
        <taxon>Nyssaceae</taxon>
        <taxon>Nyssa</taxon>
    </lineage>
</organism>
<evidence type="ECO:0000259" key="6">
    <source>
        <dbReference type="Pfam" id="PF00155"/>
    </source>
</evidence>
<name>A0A5J5BRZ7_9ASTE</name>
<evidence type="ECO:0000256" key="4">
    <source>
        <dbReference type="ARBA" id="ARBA00022898"/>
    </source>
</evidence>
<dbReference type="InterPro" id="IPR015422">
    <property type="entry name" value="PyrdxlP-dep_Trfase_small"/>
</dbReference>
<evidence type="ECO:0000313" key="7">
    <source>
        <dbReference type="EMBL" id="KAA8545719.1"/>
    </source>
</evidence>
<comment type="cofactor">
    <cofactor evidence="1">
        <name>pyridoxal 5'-phosphate</name>
        <dbReference type="ChEBI" id="CHEBI:597326"/>
    </cofactor>
</comment>
<dbReference type="GO" id="GO:0009862">
    <property type="term" value="P:systemic acquired resistance, salicylic acid mediated signaling pathway"/>
    <property type="evidence" value="ECO:0007669"/>
    <property type="project" value="UniProtKB-ARBA"/>
</dbReference>
<gene>
    <name evidence="7" type="ORF">F0562_020830</name>
</gene>
<dbReference type="Pfam" id="PF00155">
    <property type="entry name" value="Aminotran_1_2"/>
    <property type="match status" value="1"/>
</dbReference>
<dbReference type="InterPro" id="IPR015424">
    <property type="entry name" value="PyrdxlP-dep_Trfase"/>
</dbReference>
<dbReference type="AlphaFoldDB" id="A0A5J5BRZ7"/>
<comment type="similarity">
    <text evidence="5">Belongs to the class-I pyridoxal-phosphate-dependent aminotransferase family. LL-diaminopimelate aminotransferase subfamily.</text>
</comment>
<dbReference type="FunFam" id="3.40.640.10:FF:000099">
    <property type="entry name" value="LL-diaminopimelate aminotransferase, chloroplastic"/>
    <property type="match status" value="1"/>
</dbReference>
<keyword evidence="8" id="KW-1185">Reference proteome</keyword>
<dbReference type="Gene3D" id="3.40.640.10">
    <property type="entry name" value="Type I PLP-dependent aspartate aminotransferase-like (Major domain)"/>
    <property type="match status" value="1"/>
</dbReference>
<dbReference type="GO" id="GO:0030170">
    <property type="term" value="F:pyridoxal phosphate binding"/>
    <property type="evidence" value="ECO:0007669"/>
    <property type="project" value="InterPro"/>
</dbReference>